<feature type="compositionally biased region" description="Polar residues" evidence="1">
    <location>
        <begin position="310"/>
        <end position="320"/>
    </location>
</feature>
<feature type="compositionally biased region" description="Polar residues" evidence="1">
    <location>
        <begin position="333"/>
        <end position="354"/>
    </location>
</feature>
<comment type="caution">
    <text evidence="2">The sequence shown here is derived from an EMBL/GenBank/DDBJ whole genome shotgun (WGS) entry which is preliminary data.</text>
</comment>
<feature type="compositionally biased region" description="Polar residues" evidence="1">
    <location>
        <begin position="416"/>
        <end position="429"/>
    </location>
</feature>
<feature type="compositionally biased region" description="Basic and acidic residues" evidence="1">
    <location>
        <begin position="252"/>
        <end position="261"/>
    </location>
</feature>
<feature type="region of interest" description="Disordered" evidence="1">
    <location>
        <begin position="222"/>
        <end position="1149"/>
    </location>
</feature>
<feature type="compositionally biased region" description="Polar residues" evidence="1">
    <location>
        <begin position="535"/>
        <end position="545"/>
    </location>
</feature>
<feature type="compositionally biased region" description="Low complexity" evidence="1">
    <location>
        <begin position="634"/>
        <end position="649"/>
    </location>
</feature>
<feature type="compositionally biased region" description="Basic and acidic residues" evidence="1">
    <location>
        <begin position="593"/>
        <end position="604"/>
    </location>
</feature>
<feature type="compositionally biased region" description="Basic and acidic residues" evidence="1">
    <location>
        <begin position="299"/>
        <end position="309"/>
    </location>
</feature>
<feature type="compositionally biased region" description="Polar residues" evidence="1">
    <location>
        <begin position="739"/>
        <end position="755"/>
    </location>
</feature>
<reference evidence="2" key="1">
    <citation type="submission" date="2023-03" db="EMBL/GenBank/DDBJ databases">
        <title>Massive genome expansion in bonnet fungi (Mycena s.s.) driven by repeated elements and novel gene families across ecological guilds.</title>
        <authorList>
            <consortium name="Lawrence Berkeley National Laboratory"/>
            <person name="Harder C.B."/>
            <person name="Miyauchi S."/>
            <person name="Viragh M."/>
            <person name="Kuo A."/>
            <person name="Thoen E."/>
            <person name="Andreopoulos B."/>
            <person name="Lu D."/>
            <person name="Skrede I."/>
            <person name="Drula E."/>
            <person name="Henrissat B."/>
            <person name="Morin E."/>
            <person name="Kohler A."/>
            <person name="Barry K."/>
            <person name="LaButti K."/>
            <person name="Morin E."/>
            <person name="Salamov A."/>
            <person name="Lipzen A."/>
            <person name="Mereny Z."/>
            <person name="Hegedus B."/>
            <person name="Baldrian P."/>
            <person name="Stursova M."/>
            <person name="Weitz H."/>
            <person name="Taylor A."/>
            <person name="Grigoriev I.V."/>
            <person name="Nagy L.G."/>
            <person name="Martin F."/>
            <person name="Kauserud H."/>
        </authorList>
    </citation>
    <scope>NUCLEOTIDE SEQUENCE</scope>
    <source>
        <strain evidence="2">9284</strain>
    </source>
</reference>
<dbReference type="Proteomes" id="UP001221142">
    <property type="component" value="Unassembled WGS sequence"/>
</dbReference>
<keyword evidence="3" id="KW-1185">Reference proteome</keyword>
<feature type="compositionally biased region" description="Low complexity" evidence="1">
    <location>
        <begin position="1095"/>
        <end position="1104"/>
    </location>
</feature>
<feature type="compositionally biased region" description="Polar residues" evidence="1">
    <location>
        <begin position="39"/>
        <end position="53"/>
    </location>
</feature>
<evidence type="ECO:0000313" key="2">
    <source>
        <dbReference type="EMBL" id="KAJ7632552.1"/>
    </source>
</evidence>
<dbReference type="EMBL" id="JARKIF010000008">
    <property type="protein sequence ID" value="KAJ7632552.1"/>
    <property type="molecule type" value="Genomic_DNA"/>
</dbReference>
<accession>A0AAD7BWN1</accession>
<name>A0AAD7BWN1_9AGAR</name>
<feature type="non-terminal residue" evidence="2">
    <location>
        <position position="1149"/>
    </location>
</feature>
<proteinExistence type="predicted"/>
<feature type="compositionally biased region" description="Low complexity" evidence="1">
    <location>
        <begin position="392"/>
        <end position="406"/>
    </location>
</feature>
<feature type="compositionally biased region" description="Basic and acidic residues" evidence="1">
    <location>
        <begin position="148"/>
        <end position="175"/>
    </location>
</feature>
<dbReference type="AlphaFoldDB" id="A0AAD7BWN1"/>
<feature type="compositionally biased region" description="Polar residues" evidence="1">
    <location>
        <begin position="883"/>
        <end position="909"/>
    </location>
</feature>
<feature type="compositionally biased region" description="Basic and acidic residues" evidence="1">
    <location>
        <begin position="774"/>
        <end position="800"/>
    </location>
</feature>
<feature type="region of interest" description="Disordered" evidence="1">
    <location>
        <begin position="1"/>
        <end position="53"/>
    </location>
</feature>
<feature type="compositionally biased region" description="Basic and acidic residues" evidence="1">
    <location>
        <begin position="824"/>
        <end position="856"/>
    </location>
</feature>
<gene>
    <name evidence="2" type="ORF">FB45DRAFT_912756</name>
</gene>
<evidence type="ECO:0000313" key="3">
    <source>
        <dbReference type="Proteomes" id="UP001221142"/>
    </source>
</evidence>
<organism evidence="2 3">
    <name type="scientific">Roridomyces roridus</name>
    <dbReference type="NCBI Taxonomy" id="1738132"/>
    <lineage>
        <taxon>Eukaryota</taxon>
        <taxon>Fungi</taxon>
        <taxon>Dikarya</taxon>
        <taxon>Basidiomycota</taxon>
        <taxon>Agaricomycotina</taxon>
        <taxon>Agaricomycetes</taxon>
        <taxon>Agaricomycetidae</taxon>
        <taxon>Agaricales</taxon>
        <taxon>Marasmiineae</taxon>
        <taxon>Mycenaceae</taxon>
        <taxon>Roridomyces</taxon>
    </lineage>
</organism>
<feature type="compositionally biased region" description="Polar residues" evidence="1">
    <location>
        <begin position="948"/>
        <end position="980"/>
    </location>
</feature>
<feature type="compositionally biased region" description="Low complexity" evidence="1">
    <location>
        <begin position="869"/>
        <end position="882"/>
    </location>
</feature>
<feature type="compositionally biased region" description="Pro residues" evidence="1">
    <location>
        <begin position="565"/>
        <end position="576"/>
    </location>
</feature>
<feature type="compositionally biased region" description="Pro residues" evidence="1">
    <location>
        <begin position="364"/>
        <end position="384"/>
    </location>
</feature>
<protein>
    <submittedName>
        <fullName evidence="2">Uncharacterized protein</fullName>
    </submittedName>
</protein>
<feature type="region of interest" description="Disordered" evidence="1">
    <location>
        <begin position="75"/>
        <end position="196"/>
    </location>
</feature>
<evidence type="ECO:0000256" key="1">
    <source>
        <dbReference type="SAM" id="MobiDB-lite"/>
    </source>
</evidence>
<sequence>MKNFFQRKPDAPHPTRSNAAYNVWLPPAEASSRAPGQNWMPTSGRDTSTTYKYATGNNPYPAYYQTNPPQAAAAAYPAHYYPDRPDSRLGNVPYQYNPYGAPAATTTQSRAPEPIARADKAPRVPRRSSSSSIKGDAGLKKSKHKTREARGAETDVDKGPGRKDPKRDRRSRLATEEAGDSSDSSMQRPSRRRLEEGKMVLGLLSLVNRSNCARHPRCPVEFERKADTSSPADASTPPYAWTTSRQRAPDPVADKKAKESRGLWPFSRSKSTQPELQGKVKPRADSTPSRYLPPTNDPYARRPDTRRNASDSALSESSRQVPPPQDSLLRPGVQSSRGFFFTESSSRPITTAPIQSRPSNNDPSPNPGIQPSKHPPPAAIPPPGYRSGPLPANSTANGSSSGGSAAPQDSRPRATGSDNRLTTEPSFQPVTALRARHDPPLNPGIQTIPAPTPMHYPSALNGPTGLANAPYHNDRAAAPQDSRFRSMGPDPRFQSTDPSSARPAALQALRSRSANPSAQPLEHPPPNNTAGPLPVTSSPMVTTSGVGHPVMERAYTPSRRDLQPNLPPIYAPPPSVRAPAPKVSQLVAGFEARSSDRPPARREPSMPQMHAPPEQPHRAPADNSSKPHARREPSLSQLRQSSQGSGSTSANPAHRPTPASHPYLGPPQPSKAHPLPTESSSNPPDALRTQLRDLLTDKASASRNDGKVQTRHLPPESRPNIVQPFAPPPPKPPDHQNPSAQLYPSTQPPVQVYTSHKTKSGGETIPAPVASSSRRPDVVSHHPELDRASRVRVVDDREMNRSPNPSSNPPPASSSRRAQVPHQSEPDRSSRVGRVVDDRDIVDRTPGRSSRSKKDFVGVMKTPSKDSSHSTSSPSAPTRSSPQLASVPSSRNPEPSNMRSVAPNTTSSSTHRDRTKAHSSKTPPSPSPRARASTSTHPFPSEQPAQPPNQTFLQPASGQSASRPRVPSQESILRTPSSLASVLPPTGSHTSLPASVSAENRKKGLVPPPDRAPRPSAEDRRSKRWQAPQAERAGTSEKPRQHKSKGPPPPITIPNPATRPSDRKSPNATRVFTPFRYLSNKRRRPNTVLGSPTTSMQSSQIQPAQSPPRRDSEVVARGGKLRRKRPGVVFDVGEDPLEESRARPARAKK</sequence>
<feature type="compositionally biased region" description="Basic and acidic residues" evidence="1">
    <location>
        <begin position="1011"/>
        <end position="1021"/>
    </location>
</feature>
<feature type="compositionally biased region" description="Polar residues" evidence="1">
    <location>
        <begin position="987"/>
        <end position="998"/>
    </location>
</feature>